<reference evidence="1" key="1">
    <citation type="submission" date="2016-10" db="EMBL/GenBank/DDBJ databases">
        <authorList>
            <person name="de Groot N.N."/>
        </authorList>
    </citation>
    <scope>NUCLEOTIDE SEQUENCE</scope>
</reference>
<accession>A0A1W1EIB1</accession>
<dbReference type="AlphaFoldDB" id="A0A1W1EIB1"/>
<evidence type="ECO:0000313" key="1">
    <source>
        <dbReference type="EMBL" id="SHO80599.1"/>
    </source>
</evidence>
<dbReference type="EMBL" id="FRYL01000012">
    <property type="protein sequence ID" value="SHO80599.1"/>
    <property type="molecule type" value="Genomic_DNA"/>
</dbReference>
<name>A0A1W1EIB1_9ZZZZ</name>
<proteinExistence type="predicted"/>
<protein>
    <recommendedName>
        <fullName evidence="2">HlyD family secretion protein</fullName>
    </recommendedName>
</protein>
<gene>
    <name evidence="1" type="ORF">MNB_SV-15-118</name>
</gene>
<sequence>MKKLLLILAPILIMAKVHYAKVEPYDTVILKSAVSAKVLSVDLNSEGREVNNREVISLDDVIDKQDLKLSQEMLIGLKSTYKRKESYFNKLNRLSTASKAQKDGAYYNFIASKNQYLATKLKIERLKDSISKKHIILKNKYLYKLHTKAGEFVNFGSPLATIQDLSKAKLVLFLESQEVEELQDKSIYLDGNRTNLRVDKVWQTADTRFISSYRAEIVIDKPQIEFSKLVKVEIK</sequence>
<evidence type="ECO:0008006" key="2">
    <source>
        <dbReference type="Google" id="ProtNLM"/>
    </source>
</evidence>
<organism evidence="1">
    <name type="scientific">hydrothermal vent metagenome</name>
    <dbReference type="NCBI Taxonomy" id="652676"/>
    <lineage>
        <taxon>unclassified sequences</taxon>
        <taxon>metagenomes</taxon>
        <taxon>ecological metagenomes</taxon>
    </lineage>
</organism>